<protein>
    <submittedName>
        <fullName evidence="1">Uncharacterized protein</fullName>
    </submittedName>
</protein>
<proteinExistence type="predicted"/>
<sequence>MSILHNAIQAMECGIEDYGVGTDSRLKSAIRNVHAGVLLLFKEKLSRLSPEGTDDVLLKQHVRPAFDGNKIIWKGRGKKTVDFQSIKNRFKDLNILVDWTNFDSINSIRNEIEHYYTTANKHTIEEAIVKSFVLASDFLEKHLGLDAKSHFSQDTWNVFIEVKAVYDKEKERCIHSHANLETSSNFICEFVDTFSCDNCGSDLICITEYSSGECRACSKSWNREDLIVRIAEKGSWITSTIGDENDPTVINCPNCGEFAFSTDEMICGCCGDSQQPDCERCGTRIPVEELDGSQYCGYCNYQMSKYE</sequence>
<gene>
    <name evidence="1" type="ORF">F1728_13850</name>
</gene>
<keyword evidence="2" id="KW-1185">Reference proteome</keyword>
<dbReference type="KEGG" id="gim:F1728_13850"/>
<evidence type="ECO:0000313" key="2">
    <source>
        <dbReference type="Proteomes" id="UP000427281"/>
    </source>
</evidence>
<reference evidence="1 2" key="1">
    <citation type="submission" date="2019-09" db="EMBL/GenBank/DDBJ databases">
        <title>Gimesia benthica sp. nov., a novel bacterium isolated from deep-sea water of the Northwest Indian Ocean.</title>
        <authorList>
            <person name="Dai X."/>
        </authorList>
    </citation>
    <scope>NUCLEOTIDE SEQUENCE [LARGE SCALE GENOMIC DNA]</scope>
    <source>
        <strain evidence="1 2">E7</strain>
    </source>
</reference>
<accession>A0A6I6ABH0</accession>
<evidence type="ECO:0000313" key="1">
    <source>
        <dbReference type="EMBL" id="QGQ23697.1"/>
    </source>
</evidence>
<dbReference type="EMBL" id="CP043930">
    <property type="protein sequence ID" value="QGQ23697.1"/>
    <property type="molecule type" value="Genomic_DNA"/>
</dbReference>
<organism evidence="1 2">
    <name type="scientific">Gimesia benthica</name>
    <dbReference type="NCBI Taxonomy" id="2608982"/>
    <lineage>
        <taxon>Bacteria</taxon>
        <taxon>Pseudomonadati</taxon>
        <taxon>Planctomycetota</taxon>
        <taxon>Planctomycetia</taxon>
        <taxon>Planctomycetales</taxon>
        <taxon>Planctomycetaceae</taxon>
        <taxon>Gimesia</taxon>
    </lineage>
</organism>
<dbReference type="Proteomes" id="UP000427281">
    <property type="component" value="Chromosome"/>
</dbReference>
<dbReference type="AlphaFoldDB" id="A0A6I6ABH0"/>
<dbReference type="RefSeq" id="WP_155364619.1">
    <property type="nucleotide sequence ID" value="NZ_CP043930.1"/>
</dbReference>
<name>A0A6I6ABH0_9PLAN</name>